<proteinExistence type="inferred from homology"/>
<comment type="similarity">
    <text evidence="1 2">Belongs to the phD/YefM antitoxin family.</text>
</comment>
<reference evidence="4 5" key="1">
    <citation type="submission" date="2019-06" db="EMBL/GenBank/DDBJ databases">
        <title>Sequencing the genomes of 1000 actinobacteria strains.</title>
        <authorList>
            <person name="Klenk H.-P."/>
        </authorList>
    </citation>
    <scope>NUCLEOTIDE SEQUENCE [LARGE SCALE GENOMIC DNA]</scope>
    <source>
        <strain evidence="4 5">DSM 26477</strain>
    </source>
</reference>
<evidence type="ECO:0000256" key="3">
    <source>
        <dbReference type="SAM" id="MobiDB-lite"/>
    </source>
</evidence>
<dbReference type="SUPFAM" id="SSF143120">
    <property type="entry name" value="YefM-like"/>
    <property type="match status" value="1"/>
</dbReference>
<dbReference type="EMBL" id="VFOM01000001">
    <property type="protein sequence ID" value="TQL48661.1"/>
    <property type="molecule type" value="Genomic_DNA"/>
</dbReference>
<evidence type="ECO:0000313" key="4">
    <source>
        <dbReference type="EMBL" id="TQL48661.1"/>
    </source>
</evidence>
<evidence type="ECO:0000256" key="1">
    <source>
        <dbReference type="ARBA" id="ARBA00009981"/>
    </source>
</evidence>
<evidence type="ECO:0000313" key="5">
    <source>
        <dbReference type="Proteomes" id="UP000317998"/>
    </source>
</evidence>
<feature type="compositionally biased region" description="Basic and acidic residues" evidence="3">
    <location>
        <begin position="62"/>
        <end position="72"/>
    </location>
</feature>
<sequence>MTQVPVRELRNHTADVIERARRGEEVVITVNGVPAATLTAVKPSLKKFLTVDDLLAMRPKHPVREPHPHDTWDDTTDDLGPIE</sequence>
<dbReference type="NCBIfam" id="TIGR01552">
    <property type="entry name" value="phd_fam"/>
    <property type="match status" value="1"/>
</dbReference>
<comment type="caution">
    <text evidence="4">The sequence shown here is derived from an EMBL/GenBank/DDBJ whole genome shotgun (WGS) entry which is preliminary data.</text>
</comment>
<comment type="function">
    <text evidence="2">Antitoxin component of a type II toxin-antitoxin (TA) system.</text>
</comment>
<gene>
    <name evidence="4" type="ORF">FB562_1759</name>
</gene>
<dbReference type="InterPro" id="IPR036165">
    <property type="entry name" value="YefM-like_sf"/>
</dbReference>
<evidence type="ECO:0000256" key="2">
    <source>
        <dbReference type="RuleBase" id="RU362080"/>
    </source>
</evidence>
<dbReference type="PANTHER" id="PTHR35377:SF5">
    <property type="entry name" value="ANTITOXIN VAPB46"/>
    <property type="match status" value="1"/>
</dbReference>
<protein>
    <recommendedName>
        <fullName evidence="2">Antitoxin</fullName>
    </recommendedName>
</protein>
<dbReference type="Gene3D" id="3.40.1620.10">
    <property type="entry name" value="YefM-like domain"/>
    <property type="match status" value="1"/>
</dbReference>
<dbReference type="OrthoDB" id="33091at2"/>
<feature type="region of interest" description="Disordered" evidence="3">
    <location>
        <begin position="60"/>
        <end position="83"/>
    </location>
</feature>
<dbReference type="AlphaFoldDB" id="A0A542YKT0"/>
<dbReference type="InterPro" id="IPR006442">
    <property type="entry name" value="Antitoxin_Phd/YefM"/>
</dbReference>
<keyword evidence="5" id="KW-1185">Reference proteome</keyword>
<accession>A0A542YKT0</accession>
<name>A0A542YKT0_9MICO</name>
<dbReference type="PANTHER" id="PTHR35377">
    <property type="entry name" value="ANTITOXIN VAPB49-RELATED-RELATED"/>
    <property type="match status" value="1"/>
</dbReference>
<dbReference type="Proteomes" id="UP000317998">
    <property type="component" value="Unassembled WGS sequence"/>
</dbReference>
<dbReference type="Pfam" id="PF02604">
    <property type="entry name" value="PhdYeFM_antitox"/>
    <property type="match status" value="1"/>
</dbReference>
<organism evidence="4 5">
    <name type="scientific">Homoserinimonas aerilata</name>
    <dbReference type="NCBI Taxonomy" id="1162970"/>
    <lineage>
        <taxon>Bacteria</taxon>
        <taxon>Bacillati</taxon>
        <taxon>Actinomycetota</taxon>
        <taxon>Actinomycetes</taxon>
        <taxon>Micrococcales</taxon>
        <taxon>Microbacteriaceae</taxon>
        <taxon>Homoserinimonas</taxon>
    </lineage>
</organism>
<dbReference type="RefSeq" id="WP_141880741.1">
    <property type="nucleotide sequence ID" value="NZ_VFOM01000001.1"/>
</dbReference>
<dbReference type="InterPro" id="IPR051416">
    <property type="entry name" value="phD-YefM_TA_antitoxins"/>
</dbReference>
<dbReference type="GO" id="GO:0097351">
    <property type="term" value="F:toxin sequestering activity"/>
    <property type="evidence" value="ECO:0007669"/>
    <property type="project" value="TreeGrafter"/>
</dbReference>